<evidence type="ECO:0008006" key="3">
    <source>
        <dbReference type="Google" id="ProtNLM"/>
    </source>
</evidence>
<dbReference type="VEuPathDB" id="VectorBase:HLOH_040676"/>
<dbReference type="OrthoDB" id="6420580at2759"/>
<evidence type="ECO:0000313" key="2">
    <source>
        <dbReference type="Proteomes" id="UP000821853"/>
    </source>
</evidence>
<dbReference type="InterPro" id="IPR052958">
    <property type="entry name" value="IFN-induced_PKR_regulator"/>
</dbReference>
<dbReference type="InterPro" id="IPR012337">
    <property type="entry name" value="RNaseH-like_sf"/>
</dbReference>
<dbReference type="PANTHER" id="PTHR46289">
    <property type="entry name" value="52 KDA REPRESSOR OF THE INHIBITOR OF THE PROTEIN KINASE-LIKE PROTEIN-RELATED"/>
    <property type="match status" value="1"/>
</dbReference>
<reference evidence="1 2" key="1">
    <citation type="journal article" date="2020" name="Cell">
        <title>Large-Scale Comparative Analyses of Tick Genomes Elucidate Their Genetic Diversity and Vector Capacities.</title>
        <authorList>
            <consortium name="Tick Genome and Microbiome Consortium (TIGMIC)"/>
            <person name="Jia N."/>
            <person name="Wang J."/>
            <person name="Shi W."/>
            <person name="Du L."/>
            <person name="Sun Y."/>
            <person name="Zhan W."/>
            <person name="Jiang J.F."/>
            <person name="Wang Q."/>
            <person name="Zhang B."/>
            <person name="Ji P."/>
            <person name="Bell-Sakyi L."/>
            <person name="Cui X.M."/>
            <person name="Yuan T.T."/>
            <person name="Jiang B.G."/>
            <person name="Yang W.F."/>
            <person name="Lam T.T."/>
            <person name="Chang Q.C."/>
            <person name="Ding S.J."/>
            <person name="Wang X.J."/>
            <person name="Zhu J.G."/>
            <person name="Ruan X.D."/>
            <person name="Zhao L."/>
            <person name="Wei J.T."/>
            <person name="Ye R.Z."/>
            <person name="Que T.C."/>
            <person name="Du C.H."/>
            <person name="Zhou Y.H."/>
            <person name="Cheng J.X."/>
            <person name="Dai P.F."/>
            <person name="Guo W.B."/>
            <person name="Han X.H."/>
            <person name="Huang E.J."/>
            <person name="Li L.F."/>
            <person name="Wei W."/>
            <person name="Gao Y.C."/>
            <person name="Liu J.Z."/>
            <person name="Shao H.Z."/>
            <person name="Wang X."/>
            <person name="Wang C.C."/>
            <person name="Yang T.C."/>
            <person name="Huo Q.B."/>
            <person name="Li W."/>
            <person name="Chen H.Y."/>
            <person name="Chen S.E."/>
            <person name="Zhou L.G."/>
            <person name="Ni X.B."/>
            <person name="Tian J.H."/>
            <person name="Sheng Y."/>
            <person name="Liu T."/>
            <person name="Pan Y.S."/>
            <person name="Xia L.Y."/>
            <person name="Li J."/>
            <person name="Zhao F."/>
            <person name="Cao W.C."/>
        </authorList>
    </citation>
    <scope>NUCLEOTIDE SEQUENCE [LARGE SCALE GENOMIC DNA]</scope>
    <source>
        <strain evidence="1">HaeL-2018</strain>
    </source>
</reference>
<dbReference type="SUPFAM" id="SSF53098">
    <property type="entry name" value="Ribonuclease H-like"/>
    <property type="match status" value="1"/>
</dbReference>
<keyword evidence="2" id="KW-1185">Reference proteome</keyword>
<protein>
    <recommendedName>
        <fullName evidence="3">DUF4371 domain-containing protein</fullName>
    </recommendedName>
</protein>
<dbReference type="OMA" id="CVERHES"/>
<sequence>MFDETTDIARESQLALVLRYVHNGVLREDFLEFISLRRPCAEHSETMNQSVHEPTITNKDLGRTVLAILQRHRLNLKNCVGVGTDGCSTMVSETKGAVAEVQRSASHALRCPCYNHALNLSISRSTELQDIRNAVGVIKEVVAFFTALSKMNEVLKQIFVGQLSGFCETRCVERHESVQQFRSCLPKIVETLDNIAHWRERQSASRAATLLAAVSDSHFVIALVLLNNLLAHTYPLSKVFQSHR</sequence>
<gene>
    <name evidence="1" type="ORF">HPB48_003841</name>
</gene>
<dbReference type="AlphaFoldDB" id="A0A9J6FAX3"/>
<comment type="caution">
    <text evidence="1">The sequence shown here is derived from an EMBL/GenBank/DDBJ whole genome shotgun (WGS) entry which is preliminary data.</text>
</comment>
<dbReference type="EMBL" id="JABSTR010000001">
    <property type="protein sequence ID" value="KAH9360101.1"/>
    <property type="molecule type" value="Genomic_DNA"/>
</dbReference>
<proteinExistence type="predicted"/>
<name>A0A9J6FAX3_HAELO</name>
<organism evidence="1 2">
    <name type="scientific">Haemaphysalis longicornis</name>
    <name type="common">Bush tick</name>
    <dbReference type="NCBI Taxonomy" id="44386"/>
    <lineage>
        <taxon>Eukaryota</taxon>
        <taxon>Metazoa</taxon>
        <taxon>Ecdysozoa</taxon>
        <taxon>Arthropoda</taxon>
        <taxon>Chelicerata</taxon>
        <taxon>Arachnida</taxon>
        <taxon>Acari</taxon>
        <taxon>Parasitiformes</taxon>
        <taxon>Ixodida</taxon>
        <taxon>Ixodoidea</taxon>
        <taxon>Ixodidae</taxon>
        <taxon>Haemaphysalinae</taxon>
        <taxon>Haemaphysalis</taxon>
    </lineage>
</organism>
<accession>A0A9J6FAX3</accession>
<dbReference type="Proteomes" id="UP000821853">
    <property type="component" value="Chromosome 1"/>
</dbReference>
<dbReference type="PANTHER" id="PTHR46289:SF14">
    <property type="entry name" value="DUF4371 DOMAIN-CONTAINING PROTEIN"/>
    <property type="match status" value="1"/>
</dbReference>
<evidence type="ECO:0000313" key="1">
    <source>
        <dbReference type="EMBL" id="KAH9360101.1"/>
    </source>
</evidence>